<accession>A0A6M4NQC1</accession>
<evidence type="ECO:0000313" key="1">
    <source>
        <dbReference type="EMBL" id="QJR99812.1"/>
    </source>
</evidence>
<sequence>MNALCSPGAGAVAGSIGHLTTPPTALNTTGLPRAGVKELVSMMINLSPLSTE</sequence>
<keyword evidence="1" id="KW-0614">Plasmid</keyword>
<reference evidence="1" key="1">
    <citation type="submission" date="2019-10" db="EMBL/GenBank/DDBJ databases">
        <authorList>
            <person name="Zhou D."/>
            <person name="Cheng Q."/>
        </authorList>
    </citation>
    <scope>NUCLEOTIDE SEQUENCE</scope>
    <source>
        <strain evidence="1">1507-17068</strain>
        <plasmid evidence="1">p717068-IMP</plasmid>
    </source>
</reference>
<dbReference type="EMBL" id="MN629346">
    <property type="protein sequence ID" value="QJR99812.1"/>
    <property type="molecule type" value="Genomic_DNA"/>
</dbReference>
<protein>
    <submittedName>
        <fullName evidence="1">Uncharacterized protein</fullName>
    </submittedName>
</protein>
<name>A0A6M4NQC1_AERCA</name>
<dbReference type="AlphaFoldDB" id="A0A6M4NQC1"/>
<organism evidence="1">
    <name type="scientific">Aeromonas caviae</name>
    <name type="common">Aeromonas punctata</name>
    <dbReference type="NCBI Taxonomy" id="648"/>
    <lineage>
        <taxon>Bacteria</taxon>
        <taxon>Pseudomonadati</taxon>
        <taxon>Pseudomonadota</taxon>
        <taxon>Gammaproteobacteria</taxon>
        <taxon>Aeromonadales</taxon>
        <taxon>Aeromonadaceae</taxon>
        <taxon>Aeromonas</taxon>
    </lineage>
</organism>
<proteinExistence type="predicted"/>
<geneLocation type="plasmid" evidence="1">
    <name>p717068-IMP</name>
</geneLocation>